<keyword evidence="3" id="KW-0436">Ligase</keyword>
<evidence type="ECO:0000256" key="4">
    <source>
        <dbReference type="ARBA" id="ARBA00022741"/>
    </source>
</evidence>
<dbReference type="CDD" id="cd07958">
    <property type="entry name" value="Anticodon_Ia_Leu_BEm"/>
    <property type="match status" value="1"/>
</dbReference>
<dbReference type="InterPro" id="IPR025709">
    <property type="entry name" value="Leu_tRNA-synth_edit"/>
</dbReference>
<feature type="region of interest" description="Disordered" evidence="9">
    <location>
        <begin position="681"/>
        <end position="733"/>
    </location>
</feature>
<evidence type="ECO:0000313" key="13">
    <source>
        <dbReference type="EMBL" id="KMQ91878.1"/>
    </source>
</evidence>
<dbReference type="SUPFAM" id="SSF47323">
    <property type="entry name" value="Anticodon-binding domain of a subclass of class I aminoacyl-tRNA synthetases"/>
    <property type="match status" value="1"/>
</dbReference>
<accession>A0A0J7KNC2</accession>
<dbReference type="EMBL" id="LBMM01005029">
    <property type="protein sequence ID" value="KMQ91878.1"/>
    <property type="molecule type" value="Genomic_DNA"/>
</dbReference>
<dbReference type="EC" id="6.1.1.4" evidence="2"/>
<keyword evidence="4" id="KW-0547">Nucleotide-binding</keyword>
<dbReference type="GO" id="GO:0032543">
    <property type="term" value="P:mitochondrial translation"/>
    <property type="evidence" value="ECO:0007669"/>
    <property type="project" value="TreeGrafter"/>
</dbReference>
<feature type="domain" description="Aminoacyl-tRNA synthetase class Ia" evidence="10">
    <location>
        <begin position="322"/>
        <end position="362"/>
    </location>
</feature>
<sequence length="733" mass="80872">DTGLKVQHPFIEGKEIPVWAANFVLSDYGTGALFGCPCADERDYEFAKKYDLEIPYIGHPAGLSDEAFQKGIKDQDFIPFSEGKLVNSPKAGEKTIGPELNGLKISEAKKKVIFFLQENKIGQKEINYRLRDWGVSRQRYWGCPIPIIRCEKCGDVAVPDEQLPVALPTDADFSVSGNPLDHHPTWKHVDCPKCGAKAQRETDTLDTFVDSGWYPLRYLSPHRKNPVDKQIADRFMPVNQYIGGVEHAILHLLYARFFMRALQKAGLVDKAEPFASLFTQGMVTHESYKLDHQWLYPEEVETKDGKKIHKETGREVEVGRSEKMSKSRRNTVSPEAIIAEYGADVARLFVLSDTPPERDQEWTAEGVAASARFVQRIESLVARILSEEKAQGSDQKDKDQALKLRQVTHKTIKAVGEAFEAFVPNVALARLHELVGAMRSAFEGTGEESQKARREALEVLALLIAPIMPHLAEEMIASLDPDGKLAAERPWPEIKEAFLQENTQKLAVQVNVLPLLAIALSSCDFQPLYGSSGPEDPKVQLKLKQVFVANIPTRFGQEMRLQLQEQLSGASNEDPQGYVLRATGGLQYSYIGIHKDNTAGRIQVLGFASWHLYKVGPDPKVIASGSARALDGYDPTIDEAFASRLNNQSVEGRVAKNLADQMAQGVAVFFKTGVQSVGNARPRVGKYTDPDAQNGTGIASQQSYAPDGMPIGAMGYTDNSVSTTAAGSDGLDE</sequence>
<dbReference type="SUPFAM" id="SSF50677">
    <property type="entry name" value="ValRS/IleRS/LeuRS editing domain"/>
    <property type="match status" value="1"/>
</dbReference>
<keyword evidence="14" id="KW-1185">Reference proteome</keyword>
<dbReference type="Gene3D" id="3.30.160.150">
    <property type="entry name" value="Lipoprotein like domain"/>
    <property type="match status" value="1"/>
</dbReference>
<dbReference type="STRING" id="67767.A0A0J7KNC2"/>
<dbReference type="InterPro" id="IPR014729">
    <property type="entry name" value="Rossmann-like_a/b/a_fold"/>
</dbReference>
<dbReference type="Gene3D" id="3.40.50.620">
    <property type="entry name" value="HUPs"/>
    <property type="match status" value="1"/>
</dbReference>
<dbReference type="PRINTS" id="PR00985">
    <property type="entry name" value="TRNASYNTHLEU"/>
</dbReference>
<dbReference type="Proteomes" id="UP000036403">
    <property type="component" value="Unassembled WGS sequence"/>
</dbReference>
<keyword evidence="6" id="KW-0648">Protein biosynthesis</keyword>
<dbReference type="InterPro" id="IPR002302">
    <property type="entry name" value="Leu-tRNA-ligase"/>
</dbReference>
<evidence type="ECO:0000313" key="14">
    <source>
        <dbReference type="Proteomes" id="UP000036403"/>
    </source>
</evidence>
<dbReference type="InterPro" id="IPR009080">
    <property type="entry name" value="tRNAsynth_Ia_anticodon-bd"/>
</dbReference>
<dbReference type="GO" id="GO:0005739">
    <property type="term" value="C:mitochondrion"/>
    <property type="evidence" value="ECO:0007669"/>
    <property type="project" value="TreeGrafter"/>
</dbReference>
<comment type="catalytic activity">
    <reaction evidence="8">
        <text>tRNA(Leu) + L-leucine + ATP = L-leucyl-tRNA(Leu) + AMP + diphosphate</text>
        <dbReference type="Rhea" id="RHEA:11688"/>
        <dbReference type="Rhea" id="RHEA-COMP:9613"/>
        <dbReference type="Rhea" id="RHEA-COMP:9622"/>
        <dbReference type="ChEBI" id="CHEBI:30616"/>
        <dbReference type="ChEBI" id="CHEBI:33019"/>
        <dbReference type="ChEBI" id="CHEBI:57427"/>
        <dbReference type="ChEBI" id="CHEBI:78442"/>
        <dbReference type="ChEBI" id="CHEBI:78494"/>
        <dbReference type="ChEBI" id="CHEBI:456215"/>
        <dbReference type="EC" id="6.1.1.4"/>
    </reaction>
</comment>
<dbReference type="FunFam" id="1.10.730.10:FF:000002">
    <property type="entry name" value="Leucine--tRNA ligase"/>
    <property type="match status" value="1"/>
</dbReference>
<evidence type="ECO:0000256" key="1">
    <source>
        <dbReference type="ARBA" id="ARBA00005594"/>
    </source>
</evidence>
<dbReference type="FunFam" id="3.40.50.620:FF:000056">
    <property type="entry name" value="Leucine--tRNA ligase"/>
    <property type="match status" value="1"/>
</dbReference>
<keyword evidence="7 13" id="KW-0030">Aminoacyl-tRNA synthetase</keyword>
<organism evidence="13 14">
    <name type="scientific">Lasius niger</name>
    <name type="common">Black garden ant</name>
    <dbReference type="NCBI Taxonomy" id="67767"/>
    <lineage>
        <taxon>Eukaryota</taxon>
        <taxon>Metazoa</taxon>
        <taxon>Ecdysozoa</taxon>
        <taxon>Arthropoda</taxon>
        <taxon>Hexapoda</taxon>
        <taxon>Insecta</taxon>
        <taxon>Pterygota</taxon>
        <taxon>Neoptera</taxon>
        <taxon>Endopterygota</taxon>
        <taxon>Hymenoptera</taxon>
        <taxon>Apocrita</taxon>
        <taxon>Aculeata</taxon>
        <taxon>Formicoidea</taxon>
        <taxon>Formicidae</taxon>
        <taxon>Formicinae</taxon>
        <taxon>Lasius</taxon>
        <taxon>Lasius</taxon>
    </lineage>
</organism>
<feature type="compositionally biased region" description="Polar residues" evidence="9">
    <location>
        <begin position="717"/>
        <end position="726"/>
    </location>
</feature>
<dbReference type="PANTHER" id="PTHR43740">
    <property type="entry name" value="LEUCYL-TRNA SYNTHETASE"/>
    <property type="match status" value="1"/>
</dbReference>
<feature type="compositionally biased region" description="Polar residues" evidence="9">
    <location>
        <begin position="691"/>
        <end position="704"/>
    </location>
</feature>
<comment type="similarity">
    <text evidence="1">Belongs to the class-I aminoacyl-tRNA synthetase family.</text>
</comment>
<dbReference type="GO" id="GO:0005524">
    <property type="term" value="F:ATP binding"/>
    <property type="evidence" value="ECO:0007669"/>
    <property type="project" value="UniProtKB-KW"/>
</dbReference>
<dbReference type="Gene3D" id="2.20.28.290">
    <property type="match status" value="1"/>
</dbReference>
<dbReference type="PANTHER" id="PTHR43740:SF2">
    <property type="entry name" value="LEUCINE--TRNA LIGASE, MITOCHONDRIAL"/>
    <property type="match status" value="1"/>
</dbReference>
<evidence type="ECO:0000256" key="7">
    <source>
        <dbReference type="ARBA" id="ARBA00023146"/>
    </source>
</evidence>
<feature type="non-terminal residue" evidence="13">
    <location>
        <position position="1"/>
    </location>
</feature>
<dbReference type="Pfam" id="PF08264">
    <property type="entry name" value="Anticodon_1"/>
    <property type="match status" value="1"/>
</dbReference>
<dbReference type="GO" id="GO:0006429">
    <property type="term" value="P:leucyl-tRNA aminoacylation"/>
    <property type="evidence" value="ECO:0007669"/>
    <property type="project" value="InterPro"/>
</dbReference>
<evidence type="ECO:0000259" key="12">
    <source>
        <dbReference type="Pfam" id="PF13603"/>
    </source>
</evidence>
<dbReference type="GO" id="GO:0002161">
    <property type="term" value="F:aminoacyl-tRNA deacylase activity"/>
    <property type="evidence" value="ECO:0007669"/>
    <property type="project" value="InterPro"/>
</dbReference>
<proteinExistence type="inferred from homology"/>
<dbReference type="PaxDb" id="67767-A0A0J7KNC2"/>
<dbReference type="InterPro" id="IPR013155">
    <property type="entry name" value="M/V/L/I-tRNA-synth_anticd-bd"/>
</dbReference>
<keyword evidence="5" id="KW-0067">ATP-binding</keyword>
<evidence type="ECO:0000256" key="2">
    <source>
        <dbReference type="ARBA" id="ARBA00013164"/>
    </source>
</evidence>
<dbReference type="GO" id="GO:0004823">
    <property type="term" value="F:leucine-tRNA ligase activity"/>
    <property type="evidence" value="ECO:0007669"/>
    <property type="project" value="UniProtKB-EC"/>
</dbReference>
<evidence type="ECO:0000256" key="9">
    <source>
        <dbReference type="SAM" id="MobiDB-lite"/>
    </source>
</evidence>
<dbReference type="InterPro" id="IPR009008">
    <property type="entry name" value="Val/Leu/Ile-tRNA-synth_edit"/>
</dbReference>
<dbReference type="Pfam" id="PF00133">
    <property type="entry name" value="tRNA-synt_1"/>
    <property type="match status" value="2"/>
</dbReference>
<gene>
    <name evidence="13" type="ORF">RF55_8197</name>
</gene>
<feature type="domain" description="Leucyl-tRNA synthetase editing" evidence="12">
    <location>
        <begin position="1"/>
        <end position="112"/>
    </location>
</feature>
<reference evidence="13 14" key="1">
    <citation type="submission" date="2015-04" db="EMBL/GenBank/DDBJ databases">
        <title>Lasius niger genome sequencing.</title>
        <authorList>
            <person name="Konorov E.A."/>
            <person name="Nikitin M.A."/>
            <person name="Kirill M.V."/>
            <person name="Chang P."/>
        </authorList>
    </citation>
    <scope>NUCLEOTIDE SEQUENCE [LARGE SCALE GENOMIC DNA]</scope>
    <source>
        <tissue evidence="13">Whole</tissue>
    </source>
</reference>
<dbReference type="SUPFAM" id="SSF52374">
    <property type="entry name" value="Nucleotidylyl transferase"/>
    <property type="match status" value="1"/>
</dbReference>
<feature type="domain" description="Aminoacyl-tRNA synthetase class Ia" evidence="10">
    <location>
        <begin position="122"/>
        <end position="286"/>
    </location>
</feature>
<feature type="domain" description="Methionyl/Valyl/Leucyl/Isoleucyl-tRNA synthetase anticodon-binding" evidence="11">
    <location>
        <begin position="405"/>
        <end position="503"/>
    </location>
</feature>
<dbReference type="Gene3D" id="1.10.730.10">
    <property type="entry name" value="Isoleucyl-tRNA Synthetase, Domain 1"/>
    <property type="match status" value="1"/>
</dbReference>
<evidence type="ECO:0000256" key="3">
    <source>
        <dbReference type="ARBA" id="ARBA00022598"/>
    </source>
</evidence>
<dbReference type="InterPro" id="IPR002300">
    <property type="entry name" value="aa-tRNA-synth_Ia"/>
</dbReference>
<name>A0A0J7KNC2_LASNI</name>
<comment type="caution">
    <text evidence="13">The sequence shown here is derived from an EMBL/GenBank/DDBJ whole genome shotgun (WGS) entry which is preliminary data.</text>
</comment>
<dbReference type="Pfam" id="PF13603">
    <property type="entry name" value="tRNA-synt_1_2"/>
    <property type="match status" value="1"/>
</dbReference>
<evidence type="ECO:0000256" key="8">
    <source>
        <dbReference type="ARBA" id="ARBA00047469"/>
    </source>
</evidence>
<evidence type="ECO:0000256" key="5">
    <source>
        <dbReference type="ARBA" id="ARBA00022840"/>
    </source>
</evidence>
<evidence type="ECO:0000259" key="10">
    <source>
        <dbReference type="Pfam" id="PF00133"/>
    </source>
</evidence>
<dbReference type="AlphaFoldDB" id="A0A0J7KNC2"/>
<dbReference type="OrthoDB" id="15954at2759"/>
<protein>
    <recommendedName>
        <fullName evidence="2">leucine--tRNA ligase</fullName>
        <ecNumber evidence="2">6.1.1.4</ecNumber>
    </recommendedName>
</protein>
<evidence type="ECO:0000259" key="11">
    <source>
        <dbReference type="Pfam" id="PF08264"/>
    </source>
</evidence>
<evidence type="ECO:0000256" key="6">
    <source>
        <dbReference type="ARBA" id="ARBA00022917"/>
    </source>
</evidence>